<name>A0A2P2NMY8_RHIMU</name>
<reference evidence="1" key="1">
    <citation type="submission" date="2018-02" db="EMBL/GenBank/DDBJ databases">
        <title>Rhizophora mucronata_Transcriptome.</title>
        <authorList>
            <person name="Meera S.P."/>
            <person name="Sreeshan A."/>
            <person name="Augustine A."/>
        </authorList>
    </citation>
    <scope>NUCLEOTIDE SEQUENCE</scope>
    <source>
        <tissue evidence="1">Leaf</tissue>
    </source>
</reference>
<organism evidence="1">
    <name type="scientific">Rhizophora mucronata</name>
    <name type="common">Asiatic mangrove</name>
    <dbReference type="NCBI Taxonomy" id="61149"/>
    <lineage>
        <taxon>Eukaryota</taxon>
        <taxon>Viridiplantae</taxon>
        <taxon>Streptophyta</taxon>
        <taxon>Embryophyta</taxon>
        <taxon>Tracheophyta</taxon>
        <taxon>Spermatophyta</taxon>
        <taxon>Magnoliopsida</taxon>
        <taxon>eudicotyledons</taxon>
        <taxon>Gunneridae</taxon>
        <taxon>Pentapetalae</taxon>
        <taxon>rosids</taxon>
        <taxon>fabids</taxon>
        <taxon>Malpighiales</taxon>
        <taxon>Rhizophoraceae</taxon>
        <taxon>Rhizophora</taxon>
    </lineage>
</organism>
<sequence length="52" mass="5726">MNCPYCLSKLSPMIGTAALHSSFEAAENFEIEYQVADVNAAQLNEKFSSARK</sequence>
<accession>A0A2P2NMY8</accession>
<dbReference type="EMBL" id="GGEC01063383">
    <property type="protein sequence ID" value="MBX43867.1"/>
    <property type="molecule type" value="Transcribed_RNA"/>
</dbReference>
<proteinExistence type="predicted"/>
<protein>
    <submittedName>
        <fullName evidence="1">Uncharacterized protein</fullName>
    </submittedName>
</protein>
<dbReference type="AlphaFoldDB" id="A0A2P2NMY8"/>
<evidence type="ECO:0000313" key="1">
    <source>
        <dbReference type="EMBL" id="MBX43867.1"/>
    </source>
</evidence>